<keyword evidence="4" id="KW-1185">Reference proteome</keyword>
<evidence type="ECO:0000313" key="5">
    <source>
        <dbReference type="Proteomes" id="UP000439591"/>
    </source>
</evidence>
<dbReference type="InterPro" id="IPR004360">
    <property type="entry name" value="Glyas_Fos-R_dOase_dom"/>
</dbReference>
<dbReference type="InterPro" id="IPR029068">
    <property type="entry name" value="Glyas_Bleomycin-R_OHBP_Dase"/>
</dbReference>
<dbReference type="Pfam" id="PF22632">
    <property type="entry name" value="BphC_D1"/>
    <property type="match status" value="1"/>
</dbReference>
<dbReference type="Proteomes" id="UP000439591">
    <property type="component" value="Unassembled WGS sequence"/>
</dbReference>
<dbReference type="PROSITE" id="PS51819">
    <property type="entry name" value="VOC"/>
    <property type="match status" value="2"/>
</dbReference>
<evidence type="ECO:0000313" key="2">
    <source>
        <dbReference type="EMBL" id="CAA0092181.1"/>
    </source>
</evidence>
<dbReference type="EC" id="1.13.11.39" evidence="2"/>
<reference evidence="4 5" key="1">
    <citation type="submission" date="2019-11" db="EMBL/GenBank/DDBJ databases">
        <authorList>
            <person name="Holert J."/>
        </authorList>
    </citation>
    <scope>NUCLEOTIDE SEQUENCE [LARGE SCALE GENOMIC DNA]</scope>
    <source>
        <strain evidence="3">BC3_2A</strain>
        <strain evidence="2">SB11_1A</strain>
    </source>
</reference>
<gene>
    <name evidence="2" type="primary">bphC</name>
    <name evidence="2" type="ORF">IHBHHGIJ_02258</name>
    <name evidence="3" type="ORF">KFEGEMFD_02445</name>
</gene>
<feature type="domain" description="VOC" evidence="1">
    <location>
        <begin position="14"/>
        <end position="128"/>
    </location>
</feature>
<dbReference type="Proteomes" id="UP000435877">
    <property type="component" value="Unassembled WGS sequence"/>
</dbReference>
<dbReference type="Pfam" id="PF00903">
    <property type="entry name" value="Glyoxalase"/>
    <property type="match status" value="1"/>
</dbReference>
<dbReference type="EMBL" id="CACSIM010000004">
    <property type="protein sequence ID" value="CAA0109320.1"/>
    <property type="molecule type" value="Genomic_DNA"/>
</dbReference>
<dbReference type="Gene3D" id="3.10.180.10">
    <property type="entry name" value="2,3-Dihydroxybiphenyl 1,2-Dioxygenase, domain 1"/>
    <property type="match status" value="2"/>
</dbReference>
<evidence type="ECO:0000313" key="3">
    <source>
        <dbReference type="EMBL" id="CAA0109320.1"/>
    </source>
</evidence>
<sequence>MKTTEKLDLFGKISMGYLVIESKKIAAWKVFCEAGLGMHCDTDRDDFLAFALDEHRRRLIIKRGPAEDYRAVGYQLASKLELEEIRRRLAAHKIEVAEGSAKEAQERGVTAFWRFEGPKSLAIELFIDAEHRTDPLSMHTSAFVTGNGGMGHMAITSRRPEEMQRFWQEIFDARLSDYIDERIAGVDLDLAFFRLNSRHHSVAIASTRGIQMDPIRSKVQHVNFQVATLEDLSSAFRRLQDLGFEMAHEIGQHPNDKELSFYVFSPSGFEMELGWAPLEVDEATWDVTKYHGMSTWGHKPEKRGMRHFLLTNFTNLTQGTKSLLRSEFNPLVEEK</sequence>
<dbReference type="InterPro" id="IPR037523">
    <property type="entry name" value="VOC_core"/>
</dbReference>
<keyword evidence="2" id="KW-0223">Dioxygenase</keyword>
<keyword evidence="2" id="KW-0560">Oxidoreductase</keyword>
<protein>
    <submittedName>
        <fullName evidence="2">Biphenyl-2,3-diol 1,2-dioxygenase</fullName>
        <ecNumber evidence="2">1.13.11.39</ecNumber>
    </submittedName>
</protein>
<evidence type="ECO:0000313" key="4">
    <source>
        <dbReference type="Proteomes" id="UP000435877"/>
    </source>
</evidence>
<evidence type="ECO:0000259" key="1">
    <source>
        <dbReference type="PROSITE" id="PS51819"/>
    </source>
</evidence>
<dbReference type="AlphaFoldDB" id="A0A5S9NP59"/>
<dbReference type="CDD" id="cd07252">
    <property type="entry name" value="BphC1-RGP6_N_like"/>
    <property type="match status" value="1"/>
</dbReference>
<name>A0A5S9NP59_9GAMM</name>
<dbReference type="EMBL" id="CACSIK010000001">
    <property type="protein sequence ID" value="CAA0092181.1"/>
    <property type="molecule type" value="Genomic_DNA"/>
</dbReference>
<proteinExistence type="predicted"/>
<organism evidence="2 4">
    <name type="scientific">Zhongshania aliphaticivorans</name>
    <dbReference type="NCBI Taxonomy" id="1470434"/>
    <lineage>
        <taxon>Bacteria</taxon>
        <taxon>Pseudomonadati</taxon>
        <taxon>Pseudomonadota</taxon>
        <taxon>Gammaproteobacteria</taxon>
        <taxon>Cellvibrionales</taxon>
        <taxon>Spongiibacteraceae</taxon>
        <taxon>Zhongshania</taxon>
    </lineage>
</organism>
<dbReference type="GO" id="GO:0018583">
    <property type="term" value="F:biphenyl-2,3-diol 1,2-dioxygenase activity"/>
    <property type="evidence" value="ECO:0007669"/>
    <property type="project" value="UniProtKB-EC"/>
</dbReference>
<accession>A0A5S9NP59</accession>
<dbReference type="SUPFAM" id="SSF54593">
    <property type="entry name" value="Glyoxalase/Bleomycin resistance protein/Dihydroxybiphenyl dioxygenase"/>
    <property type="match status" value="2"/>
</dbReference>
<feature type="domain" description="VOC" evidence="1">
    <location>
        <begin position="149"/>
        <end position="276"/>
    </location>
</feature>